<proteinExistence type="predicted"/>
<keyword evidence="1" id="KW-0732">Signal</keyword>
<evidence type="ECO:0000256" key="1">
    <source>
        <dbReference type="SAM" id="SignalP"/>
    </source>
</evidence>
<organism evidence="2 3">
    <name type="scientific">Agromyces lapidis</name>
    <dbReference type="NCBI Taxonomy" id="279574"/>
    <lineage>
        <taxon>Bacteria</taxon>
        <taxon>Bacillati</taxon>
        <taxon>Actinomycetota</taxon>
        <taxon>Actinomycetes</taxon>
        <taxon>Micrococcales</taxon>
        <taxon>Microbacteriaceae</taxon>
        <taxon>Agromyces</taxon>
    </lineage>
</organism>
<feature type="signal peptide" evidence="1">
    <location>
        <begin position="1"/>
        <end position="26"/>
    </location>
</feature>
<evidence type="ECO:0008006" key="4">
    <source>
        <dbReference type="Google" id="ProtNLM"/>
    </source>
</evidence>
<evidence type="ECO:0000313" key="3">
    <source>
        <dbReference type="Proteomes" id="UP001589667"/>
    </source>
</evidence>
<dbReference type="EMBL" id="JBHMBL010000001">
    <property type="protein sequence ID" value="MFB9642035.1"/>
    <property type="molecule type" value="Genomic_DNA"/>
</dbReference>
<feature type="chain" id="PRO_5045100975" description="Secreted protein" evidence="1">
    <location>
        <begin position="27"/>
        <end position="149"/>
    </location>
</feature>
<keyword evidence="3" id="KW-1185">Reference proteome</keyword>
<dbReference type="Proteomes" id="UP001589667">
    <property type="component" value="Unassembled WGS sequence"/>
</dbReference>
<protein>
    <recommendedName>
        <fullName evidence="4">Secreted protein</fullName>
    </recommendedName>
</protein>
<comment type="caution">
    <text evidence="2">The sequence shown here is derived from an EMBL/GenBank/DDBJ whole genome shotgun (WGS) entry which is preliminary data.</text>
</comment>
<gene>
    <name evidence="2" type="ORF">ACFFQV_06990</name>
</gene>
<dbReference type="PROSITE" id="PS51257">
    <property type="entry name" value="PROKAR_LIPOPROTEIN"/>
    <property type="match status" value="1"/>
</dbReference>
<accession>A0ABV5SNV4</accession>
<name>A0ABV5SNV4_9MICO</name>
<evidence type="ECO:0000313" key="2">
    <source>
        <dbReference type="EMBL" id="MFB9642035.1"/>
    </source>
</evidence>
<reference evidence="2 3" key="1">
    <citation type="submission" date="2024-09" db="EMBL/GenBank/DDBJ databases">
        <authorList>
            <person name="Sun Q."/>
            <person name="Mori K."/>
        </authorList>
    </citation>
    <scope>NUCLEOTIDE SEQUENCE [LARGE SCALE GENOMIC DNA]</scope>
    <source>
        <strain evidence="2 3">JCM 14321</strain>
    </source>
</reference>
<sequence>MSRSLVTARRAAAAVAIAALSTALFAGCANPIEDLVNQGVEGAIEDATGGEVSLDGELPSDFPSEIPLVDGEIALGAGTGGADGWIVMITTTAADPIADAVAKLEAAGFTKNTELSGSGADALVYSNGTYLVLLAADGETVSYTVTTAP</sequence>
<dbReference type="RefSeq" id="WP_157424791.1">
    <property type="nucleotide sequence ID" value="NZ_BAAANI010000007.1"/>
</dbReference>